<dbReference type="GO" id="GO:0004175">
    <property type="term" value="F:endopeptidase activity"/>
    <property type="evidence" value="ECO:0007669"/>
    <property type="project" value="UniProtKB-ARBA"/>
</dbReference>
<dbReference type="EMBL" id="CP012502">
    <property type="protein sequence ID" value="AOM82773.1"/>
    <property type="molecule type" value="Genomic_DNA"/>
</dbReference>
<dbReference type="STRING" id="632773.BBEV_1410"/>
<keyword evidence="1" id="KW-0472">Membrane</keyword>
<feature type="transmembrane region" description="Helical" evidence="1">
    <location>
        <begin position="91"/>
        <end position="110"/>
    </location>
</feature>
<keyword evidence="1" id="KW-1133">Transmembrane helix</keyword>
<evidence type="ECO:0000259" key="2">
    <source>
        <dbReference type="Pfam" id="PF02517"/>
    </source>
</evidence>
<evidence type="ECO:0000256" key="1">
    <source>
        <dbReference type="SAM" id="Phobius"/>
    </source>
</evidence>
<dbReference type="AlphaFoldDB" id="A0A1D7QUS8"/>
<proteinExistence type="predicted"/>
<name>A0A1D7QUS8_9BACI</name>
<dbReference type="Pfam" id="PF02517">
    <property type="entry name" value="Rce1-like"/>
    <property type="match status" value="1"/>
</dbReference>
<feature type="transmembrane region" description="Helical" evidence="1">
    <location>
        <begin position="144"/>
        <end position="161"/>
    </location>
</feature>
<dbReference type="RefSeq" id="WP_069364823.1">
    <property type="nucleotide sequence ID" value="NZ_CP012502.1"/>
</dbReference>
<keyword evidence="3" id="KW-0645">Protease</keyword>
<gene>
    <name evidence="3" type="ORF">BBEV_1410</name>
</gene>
<sequence length="193" mass="21908">MKRQIELVDQMTDRELLLNVYATQIIILSVAFGLSWIISGSPVDWIKTVSFSADAILAGVIFAVIIVALEIFMDKHLPHQWLDDGGINERLFRSISPFHILILTAIIGISEEILFRGVIQEQFGLVVASVLFAAVHVRYWHNRFLFSFMVVLSFMFGLVYLWSGNLLSVIIAHVLIDFLLGLYIKKTSAKIER</sequence>
<dbReference type="PATRIC" id="fig|632773.3.peg.1486"/>
<feature type="domain" description="CAAX prenyl protease 2/Lysostaphin resistance protein A-like" evidence="2">
    <location>
        <begin position="97"/>
        <end position="179"/>
    </location>
</feature>
<keyword evidence="1" id="KW-0812">Transmembrane</keyword>
<accession>A0A1D7QUS8</accession>
<dbReference type="KEGG" id="bbev:BBEV_1410"/>
<keyword evidence="4" id="KW-1185">Reference proteome</keyword>
<feature type="transmembrane region" description="Helical" evidence="1">
    <location>
        <begin position="20"/>
        <end position="39"/>
    </location>
</feature>
<feature type="transmembrane region" description="Helical" evidence="1">
    <location>
        <begin position="122"/>
        <end position="139"/>
    </location>
</feature>
<dbReference type="GO" id="GO:0080120">
    <property type="term" value="P:CAAX-box protein maturation"/>
    <property type="evidence" value="ECO:0007669"/>
    <property type="project" value="UniProtKB-ARBA"/>
</dbReference>
<keyword evidence="3" id="KW-0378">Hydrolase</keyword>
<evidence type="ECO:0000313" key="4">
    <source>
        <dbReference type="Proteomes" id="UP000094463"/>
    </source>
</evidence>
<feature type="transmembrane region" description="Helical" evidence="1">
    <location>
        <begin position="51"/>
        <end position="71"/>
    </location>
</feature>
<dbReference type="GO" id="GO:0006508">
    <property type="term" value="P:proteolysis"/>
    <property type="evidence" value="ECO:0007669"/>
    <property type="project" value="UniProtKB-KW"/>
</dbReference>
<dbReference type="InterPro" id="IPR003675">
    <property type="entry name" value="Rce1/LyrA-like_dom"/>
</dbReference>
<dbReference type="Proteomes" id="UP000094463">
    <property type="component" value="Chromosome"/>
</dbReference>
<feature type="transmembrane region" description="Helical" evidence="1">
    <location>
        <begin position="167"/>
        <end position="184"/>
    </location>
</feature>
<reference evidence="3 4" key="1">
    <citation type="submission" date="2015-08" db="EMBL/GenBank/DDBJ databases">
        <title>The complete genome sequence of Bacillus beveridgei MLTeJB.</title>
        <authorList>
            <person name="Hanson T.E."/>
            <person name="Mesa C."/>
            <person name="Basesman S.M."/>
            <person name="Oremland R.S."/>
        </authorList>
    </citation>
    <scope>NUCLEOTIDE SEQUENCE [LARGE SCALE GENOMIC DNA]</scope>
    <source>
        <strain evidence="3 4">MLTeJB</strain>
    </source>
</reference>
<evidence type="ECO:0000313" key="3">
    <source>
        <dbReference type="EMBL" id="AOM82773.1"/>
    </source>
</evidence>
<protein>
    <submittedName>
        <fullName evidence="3">CAAX amino terminal protease family protein</fullName>
    </submittedName>
</protein>
<organism evidence="3 4">
    <name type="scientific">Salisediminibacterium beveridgei</name>
    <dbReference type="NCBI Taxonomy" id="632773"/>
    <lineage>
        <taxon>Bacteria</taxon>
        <taxon>Bacillati</taxon>
        <taxon>Bacillota</taxon>
        <taxon>Bacilli</taxon>
        <taxon>Bacillales</taxon>
        <taxon>Bacillaceae</taxon>
        <taxon>Salisediminibacterium</taxon>
    </lineage>
</organism>
<dbReference type="OrthoDB" id="1523022at2"/>